<evidence type="ECO:0000313" key="1">
    <source>
        <dbReference type="EMBL" id="KXT72967.1"/>
    </source>
</evidence>
<protein>
    <recommendedName>
        <fullName evidence="3">Alpha/beta hydrolase</fullName>
    </recommendedName>
</protein>
<dbReference type="InterPro" id="IPR010315">
    <property type="entry name" value="DUF915_hydro-like"/>
</dbReference>
<gene>
    <name evidence="1" type="ORF">SGODD07_00523</name>
</gene>
<dbReference type="Pfam" id="PF06028">
    <property type="entry name" value="DUF915"/>
    <property type="match status" value="1"/>
</dbReference>
<dbReference type="PATRIC" id="fig|1302.21.peg.591"/>
<dbReference type="AlphaFoldDB" id="A0A139NAX2"/>
<comment type="caution">
    <text evidence="1">The sequence shown here is derived from an EMBL/GenBank/DDBJ whole genome shotgun (WGS) entry which is preliminary data.</text>
</comment>
<proteinExistence type="predicted"/>
<name>A0A139NAX2_STRGN</name>
<evidence type="ECO:0008006" key="3">
    <source>
        <dbReference type="Google" id="ProtNLM"/>
    </source>
</evidence>
<dbReference type="InterPro" id="IPR029058">
    <property type="entry name" value="AB_hydrolase_fold"/>
</dbReference>
<evidence type="ECO:0000313" key="2">
    <source>
        <dbReference type="Proteomes" id="UP000070096"/>
    </source>
</evidence>
<organism evidence="1 2">
    <name type="scientific">Streptococcus gordonii</name>
    <dbReference type="NCBI Taxonomy" id="1302"/>
    <lineage>
        <taxon>Bacteria</taxon>
        <taxon>Bacillati</taxon>
        <taxon>Bacillota</taxon>
        <taxon>Bacilli</taxon>
        <taxon>Lactobacillales</taxon>
        <taxon>Streptococcaceae</taxon>
        <taxon>Streptococcus</taxon>
    </lineage>
</organism>
<sequence>MKKKYFVLLLLLIFIIFSSLFFLNNSNTKLRSNEFVQSTTPTLFFHGYGSSANAERHMTESARKAGVTETIIQANVDRTGQVTLRGRIPKGAINPIVMVQYEDNRNPDYLQDAAYAKAVVEKLKQIYGFQEMKMVGHSMGNMSILYYLLEYGSEENLPKLTKQVNLANHVAGLENWNLPSNLSLDPQTGQPSAMNEQYQKLTGLREVYPDKQIDVLNIYGDIGGNTDGSVLNISSKALKYLLINHAKSYKEVKISGRGGQHSRLHENSEVDQLLIDFLWRK</sequence>
<accession>A0A139NAX2</accession>
<reference evidence="1 2" key="1">
    <citation type="submission" date="2016-01" db="EMBL/GenBank/DDBJ databases">
        <title>Highly variable Streptococcus oralis are common among viridans streptococci isolated from primates.</title>
        <authorList>
            <person name="Denapaite D."/>
            <person name="Rieger M."/>
            <person name="Koendgen S."/>
            <person name="Brueckner R."/>
            <person name="Ochigava I."/>
            <person name="Kappeler P."/>
            <person name="Maetz-Rensing K."/>
            <person name="Leendertz F."/>
            <person name="Hakenbeck R."/>
        </authorList>
    </citation>
    <scope>NUCLEOTIDE SEQUENCE [LARGE SCALE GENOMIC DNA]</scope>
    <source>
        <strain evidence="1 2">DD07</strain>
    </source>
</reference>
<dbReference type="SUPFAM" id="SSF53474">
    <property type="entry name" value="alpha/beta-Hydrolases"/>
    <property type="match status" value="1"/>
</dbReference>
<dbReference type="Gene3D" id="3.40.50.1820">
    <property type="entry name" value="alpha/beta hydrolase"/>
    <property type="match status" value="1"/>
</dbReference>
<dbReference type="Proteomes" id="UP000070096">
    <property type="component" value="Unassembled WGS sequence"/>
</dbReference>
<dbReference type="EMBL" id="LQRC01000083">
    <property type="protein sequence ID" value="KXT72967.1"/>
    <property type="molecule type" value="Genomic_DNA"/>
</dbReference>